<comment type="caution">
    <text evidence="3">The sequence shown here is derived from an EMBL/GenBank/DDBJ whole genome shotgun (WGS) entry which is preliminary data.</text>
</comment>
<keyword evidence="1" id="KW-0732">Signal</keyword>
<evidence type="ECO:0000259" key="2">
    <source>
        <dbReference type="Pfam" id="PF07589"/>
    </source>
</evidence>
<keyword evidence="4" id="KW-1185">Reference proteome</keyword>
<dbReference type="NCBIfam" id="TIGR02595">
    <property type="entry name" value="PEP_CTERM"/>
    <property type="match status" value="1"/>
</dbReference>
<gene>
    <name evidence="3" type="ORF">KEHDKFFH_08465</name>
</gene>
<proteinExistence type="predicted"/>
<dbReference type="AlphaFoldDB" id="A0A2S5ZBF8"/>
<dbReference type="InterPro" id="IPR013424">
    <property type="entry name" value="Ice-binding_C"/>
</dbReference>
<dbReference type="EMBL" id="PSSX01000005">
    <property type="protein sequence ID" value="PPI84726.1"/>
    <property type="molecule type" value="Genomic_DNA"/>
</dbReference>
<evidence type="ECO:0000313" key="3">
    <source>
        <dbReference type="EMBL" id="PPI84726.1"/>
    </source>
</evidence>
<feature type="signal peptide" evidence="1">
    <location>
        <begin position="1"/>
        <end position="21"/>
    </location>
</feature>
<protein>
    <recommendedName>
        <fullName evidence="2">Ice-binding protein C-terminal domain-containing protein</fullName>
    </recommendedName>
</protein>
<reference evidence="3 4" key="1">
    <citation type="submission" date="2018-01" db="EMBL/GenBank/DDBJ databases">
        <title>Complete genome sequences of the type strains of Marinobacter flavimaris and Marinobacter maroccanus.</title>
        <authorList>
            <person name="Palau M."/>
            <person name="Boujida N."/>
            <person name="Manresa A."/>
            <person name="Minana-Galbis D."/>
        </authorList>
    </citation>
    <scope>NUCLEOTIDE SEQUENCE [LARGE SCALE GENOMIC DNA]</scope>
    <source>
        <strain evidence="3 4">N4</strain>
    </source>
</reference>
<feature type="domain" description="Ice-binding protein C-terminal" evidence="2">
    <location>
        <begin position="232"/>
        <end position="255"/>
    </location>
</feature>
<evidence type="ECO:0000256" key="1">
    <source>
        <dbReference type="SAM" id="SignalP"/>
    </source>
</evidence>
<accession>A0A2S5ZBF8</accession>
<evidence type="ECO:0000313" key="4">
    <source>
        <dbReference type="Proteomes" id="UP000239917"/>
    </source>
</evidence>
<dbReference type="Proteomes" id="UP000239917">
    <property type="component" value="Unassembled WGS sequence"/>
</dbReference>
<dbReference type="Pfam" id="PF07589">
    <property type="entry name" value="PEP-CTERM"/>
    <property type="match status" value="1"/>
</dbReference>
<sequence>MKNAVKASLLVGALAAQPVYADFISDDYVGSDDHGYGDVIASNADTTKFDIIGAEASLTGSFLNLSIQTNFVNHVGIYPNLTKDGLGVTLGDLFLASEWNPAGSASDGYKLDNHANGTIWQYGLVLNDRSSNNGGIASLYQLTGATNDANAILTEDVMSSGGIFRDGQETLVDLGNETAISTGISGSWSIDSTNNVLNFGVDLAGTSLLFGNEIAFHWNMTCGNDTIEGAVDVPEPATLGLLGLSLVAMFGLRRRNQKDGESA</sequence>
<feature type="chain" id="PRO_5015510865" description="Ice-binding protein C-terminal domain-containing protein" evidence="1">
    <location>
        <begin position="22"/>
        <end position="263"/>
    </location>
</feature>
<name>A0A2S5ZBF8_9GAMM</name>
<dbReference type="RefSeq" id="WP_104321508.1">
    <property type="nucleotide sequence ID" value="NZ_PSSX01000005.1"/>
</dbReference>
<dbReference type="OrthoDB" id="5432749at2"/>
<organism evidence="3 4">
    <name type="scientific">Marinobacter maroccanus</name>
    <dbReference type="NCBI Taxonomy" id="2055143"/>
    <lineage>
        <taxon>Bacteria</taxon>
        <taxon>Pseudomonadati</taxon>
        <taxon>Pseudomonadota</taxon>
        <taxon>Gammaproteobacteria</taxon>
        <taxon>Pseudomonadales</taxon>
        <taxon>Marinobacteraceae</taxon>
        <taxon>Marinobacter</taxon>
    </lineage>
</organism>